<accession>A0A0B6YNG3</accession>
<protein>
    <recommendedName>
        <fullName evidence="2">FAM20 C-terminal domain-containing protein</fullName>
    </recommendedName>
</protein>
<feature type="non-terminal residue" evidence="1">
    <location>
        <position position="103"/>
    </location>
</feature>
<proteinExistence type="predicted"/>
<dbReference type="InterPro" id="IPR024868">
    <property type="entry name" value="FJX1/FJ"/>
</dbReference>
<feature type="non-terminal residue" evidence="1">
    <location>
        <position position="1"/>
    </location>
</feature>
<name>A0A0B6YNG3_9EUPU</name>
<dbReference type="GO" id="GO:0007267">
    <property type="term" value="P:cell-cell signaling"/>
    <property type="evidence" value="ECO:0007669"/>
    <property type="project" value="TreeGrafter"/>
</dbReference>
<reference evidence="1" key="1">
    <citation type="submission" date="2014-12" db="EMBL/GenBank/DDBJ databases">
        <title>Insight into the proteome of Arion vulgaris.</title>
        <authorList>
            <person name="Aradska J."/>
            <person name="Bulat T."/>
            <person name="Smidak R."/>
            <person name="Sarate P."/>
            <person name="Gangsoo J."/>
            <person name="Sialana F."/>
            <person name="Bilban M."/>
            <person name="Lubec G."/>
        </authorList>
    </citation>
    <scope>NUCLEOTIDE SEQUENCE</scope>
    <source>
        <tissue evidence="1">Skin</tissue>
    </source>
</reference>
<dbReference type="AlphaFoldDB" id="A0A0B6YNG3"/>
<dbReference type="PRINTS" id="PR02072">
    <property type="entry name" value="4JOINTEDBOX1"/>
</dbReference>
<dbReference type="GO" id="GO:0005615">
    <property type="term" value="C:extracellular space"/>
    <property type="evidence" value="ECO:0007669"/>
    <property type="project" value="TreeGrafter"/>
</dbReference>
<organism evidence="1">
    <name type="scientific">Arion vulgaris</name>
    <dbReference type="NCBI Taxonomy" id="1028688"/>
    <lineage>
        <taxon>Eukaryota</taxon>
        <taxon>Metazoa</taxon>
        <taxon>Spiralia</taxon>
        <taxon>Lophotrochozoa</taxon>
        <taxon>Mollusca</taxon>
        <taxon>Gastropoda</taxon>
        <taxon>Heterobranchia</taxon>
        <taxon>Euthyneura</taxon>
        <taxon>Panpulmonata</taxon>
        <taxon>Eupulmonata</taxon>
        <taxon>Stylommatophora</taxon>
        <taxon>Helicina</taxon>
        <taxon>Arionoidea</taxon>
        <taxon>Arionidae</taxon>
        <taxon>Arion</taxon>
    </lineage>
</organism>
<dbReference type="EMBL" id="HACG01010847">
    <property type="protein sequence ID" value="CEK57712.1"/>
    <property type="molecule type" value="Transcribed_RNA"/>
</dbReference>
<gene>
    <name evidence="1" type="primary">ORF30889</name>
</gene>
<sequence>LSRLLNMSNIPPTMLARVETLSPKWRTVHLKMSMAQWADSKLVVLTEHINGLSPAHIPAEFKEEGSRLNPLFQNLASKTHSELCELVQWSDLIIFDYLTANLD</sequence>
<evidence type="ECO:0008006" key="2">
    <source>
        <dbReference type="Google" id="ProtNLM"/>
    </source>
</evidence>
<dbReference type="PANTHER" id="PTHR13147">
    <property type="entry name" value="FOUR-JOINTED BOX PROTEIN 1"/>
    <property type="match status" value="1"/>
</dbReference>
<dbReference type="PANTHER" id="PTHR13147:SF5">
    <property type="entry name" value="FOUR-JOINTED BOX PROTEIN 1"/>
    <property type="match status" value="1"/>
</dbReference>
<evidence type="ECO:0000313" key="1">
    <source>
        <dbReference type="EMBL" id="CEK57712.1"/>
    </source>
</evidence>